<dbReference type="PANTHER" id="PTHR19854:SF15">
    <property type="entry name" value="TRANSDUCIN BETA-LIKE PROTEIN 3"/>
    <property type="match status" value="1"/>
</dbReference>
<name>A0AAV9XVL7_9CRYT</name>
<dbReference type="CDD" id="cd00200">
    <property type="entry name" value="WD40"/>
    <property type="match status" value="1"/>
</dbReference>
<dbReference type="InterPro" id="IPR020472">
    <property type="entry name" value="WD40_PAC1"/>
</dbReference>
<dbReference type="SUPFAM" id="SSF50998">
    <property type="entry name" value="Quinoprotein alcohol dehydrogenase-like"/>
    <property type="match status" value="1"/>
</dbReference>
<dbReference type="PROSITE" id="PS50294">
    <property type="entry name" value="WD_REPEATS_REGION"/>
    <property type="match status" value="4"/>
</dbReference>
<evidence type="ECO:0000313" key="8">
    <source>
        <dbReference type="EMBL" id="KAK6588250.1"/>
    </source>
</evidence>
<proteinExistence type="predicted"/>
<comment type="caution">
    <text evidence="8">The sequence shown here is derived from an EMBL/GenBank/DDBJ whole genome shotgun (WGS) entry which is preliminary data.</text>
</comment>
<dbReference type="EMBL" id="JAWDEY010000034">
    <property type="protein sequence ID" value="KAK6588250.1"/>
    <property type="molecule type" value="Genomic_DNA"/>
</dbReference>
<dbReference type="SMART" id="SM00320">
    <property type="entry name" value="WD40"/>
    <property type="match status" value="10"/>
</dbReference>
<dbReference type="PROSITE" id="PS00678">
    <property type="entry name" value="WD_REPEATS_1"/>
    <property type="match status" value="3"/>
</dbReference>
<feature type="repeat" description="WD" evidence="5">
    <location>
        <begin position="596"/>
        <end position="637"/>
    </location>
</feature>
<keyword evidence="4" id="KW-0539">Nucleus</keyword>
<sequence length="981" mass="111230">MTEKLVNNHLLSSSWKKEKIFKKLYSGGKVEYDSSTRTLYTLCDGCILVISLDKGPFIIGSIGPYDSEKTIGTEHSEEIKTFGIFSESLINKNIVTIGPKGIFRLWKLSFEFENNEKKNVIKLADLMYVRSWKSCQLTTSEIEFDSTGQYVSTGGTDGSIQVYDAFGGFTTHIFKLHKSLITKLRFHGKRWLLFSSCVEGIIGVHDLTTSRLIVKVDSHYSVINSFDLFETSLDSLGGLVTTGADNMINIWDLDKLPESNKIGLLSNMANNNNDHTLKNKKRKSDHGKNNNSDTVSFLPIKQIHSTETIFSIKCTNSNLYNFNDEKECNNKCPWFIIAGNEKSGINIWNPINGKIIKSIIPKDYSLNESAILYMFLHKKGSDANNSDFDIDSFLILITEDRNIVIMEYPTFKLYTIMFGDIPDYIQLSLFLKNNENKLTEDKVEDDFLPIKKVSDNYLTDNPDKIINCIVMDSTETPKLLSINKSPYYTSSFIGHKSTVLTMDISNCCNYLATGGKDMTIKIWSIYNNECLSTLVGHTSMVTALSFQKKPFVAGNNSYFLFSASSDNTLKGWNIAGLFYKNKSKNNNKNILAIYNIVAHRKEINHINISHNDKMVATSSEDKTLKLWSFPELKQLGTCKGHSSGIWQSSFSPIEKIIATASSDGSIKVWNLNTFTCIKTLQGHDGSVLQVDFLGNGIQLLSCGVDGLVKLWNTNTGECIKTFFGHDEKIWTLNLLKEYESDSSNNPACCNSKLAKTRYMVTGGSDSQLIFWRDNTIEVGNEENLKNLKKMEDTNKIDLLFSRKDYIDALNISLNQKMQHKTYLILEKLLKQRDDCSDSKDSILIYDDSNDIKANHSSLVDYSDLCTWIKNLSNSELSILFEFILEWITISKSVWLSNSLMYLVLTNVDSNDLYKVEGFSQIIKIFRSYNTKIQSHLSSLNQKAYILDYLFLSSQILVKNNDQISKKMDVVELTLDTLFKDN</sequence>
<dbReference type="InterPro" id="IPR015943">
    <property type="entry name" value="WD40/YVTN_repeat-like_dom_sf"/>
</dbReference>
<comment type="subcellular location">
    <subcellularLocation>
        <location evidence="1">Nucleus</location>
        <location evidence="1">Nucleolus</location>
    </subcellularLocation>
</comment>
<reference evidence="8 9" key="1">
    <citation type="submission" date="2023-10" db="EMBL/GenBank/DDBJ databases">
        <title>Comparative genomics analysis reveals potential genetic determinants of host preference in Cryptosporidium xiaoi.</title>
        <authorList>
            <person name="Xiao L."/>
            <person name="Li J."/>
        </authorList>
    </citation>
    <scope>NUCLEOTIDE SEQUENCE [LARGE SCALE GENOMIC DNA]</scope>
    <source>
        <strain evidence="8 9">52996</strain>
    </source>
</reference>
<dbReference type="AlphaFoldDB" id="A0AAV9XVL7"/>
<evidence type="ECO:0000256" key="4">
    <source>
        <dbReference type="ARBA" id="ARBA00023242"/>
    </source>
</evidence>
<dbReference type="InterPro" id="IPR011047">
    <property type="entry name" value="Quinoprotein_ADH-like_sf"/>
</dbReference>
<dbReference type="PANTHER" id="PTHR19854">
    <property type="entry name" value="TRANSDUCIN BETA-LIKE 3"/>
    <property type="match status" value="1"/>
</dbReference>
<dbReference type="InterPro" id="IPR001680">
    <property type="entry name" value="WD40_rpt"/>
</dbReference>
<keyword evidence="3" id="KW-0677">Repeat</keyword>
<keyword evidence="9" id="KW-1185">Reference proteome</keyword>
<accession>A0AAV9XVL7</accession>
<dbReference type="SUPFAM" id="SSF50978">
    <property type="entry name" value="WD40 repeat-like"/>
    <property type="match status" value="1"/>
</dbReference>
<evidence type="ECO:0000313" key="9">
    <source>
        <dbReference type="Proteomes" id="UP001311799"/>
    </source>
</evidence>
<evidence type="ECO:0000256" key="2">
    <source>
        <dbReference type="ARBA" id="ARBA00022574"/>
    </source>
</evidence>
<feature type="repeat" description="WD" evidence="5">
    <location>
        <begin position="534"/>
        <end position="574"/>
    </location>
</feature>
<feature type="repeat" description="WD" evidence="5">
    <location>
        <begin position="680"/>
        <end position="721"/>
    </location>
</feature>
<gene>
    <name evidence="8" type="ORF">RS030_6794</name>
</gene>
<dbReference type="Proteomes" id="UP001311799">
    <property type="component" value="Unassembled WGS sequence"/>
</dbReference>
<organism evidence="8 9">
    <name type="scientific">Cryptosporidium xiaoi</name>
    <dbReference type="NCBI Taxonomy" id="659607"/>
    <lineage>
        <taxon>Eukaryota</taxon>
        <taxon>Sar</taxon>
        <taxon>Alveolata</taxon>
        <taxon>Apicomplexa</taxon>
        <taxon>Conoidasida</taxon>
        <taxon>Coccidia</taxon>
        <taxon>Eucoccidiorida</taxon>
        <taxon>Eimeriorina</taxon>
        <taxon>Cryptosporidiidae</taxon>
        <taxon>Cryptosporidium</taxon>
    </lineage>
</organism>
<keyword evidence="2 5" id="KW-0853">WD repeat</keyword>
<evidence type="ECO:0000256" key="1">
    <source>
        <dbReference type="ARBA" id="ARBA00004604"/>
    </source>
</evidence>
<evidence type="ECO:0000259" key="7">
    <source>
        <dbReference type="Pfam" id="PF08625"/>
    </source>
</evidence>
<feature type="region of interest" description="Disordered" evidence="6">
    <location>
        <begin position="272"/>
        <end position="293"/>
    </location>
</feature>
<dbReference type="InterPro" id="IPR036322">
    <property type="entry name" value="WD40_repeat_dom_sf"/>
</dbReference>
<dbReference type="GO" id="GO:0000480">
    <property type="term" value="P:endonucleolytic cleavage in 5'-ETS of tricistronic rRNA transcript (SSU-rRNA, 5.8S rRNA, LSU-rRNA)"/>
    <property type="evidence" value="ECO:0007669"/>
    <property type="project" value="TreeGrafter"/>
</dbReference>
<dbReference type="Gene3D" id="2.130.10.10">
    <property type="entry name" value="YVTN repeat-like/Quinoprotein amine dehydrogenase"/>
    <property type="match status" value="3"/>
</dbReference>
<evidence type="ECO:0000256" key="3">
    <source>
        <dbReference type="ARBA" id="ARBA00022737"/>
    </source>
</evidence>
<protein>
    <recommendedName>
        <fullName evidence="7">U3 small nucleolar RNA-associated protein 13 C-terminal domain-containing protein</fullName>
    </recommendedName>
</protein>
<dbReference type="GO" id="GO:0032040">
    <property type="term" value="C:small-subunit processome"/>
    <property type="evidence" value="ECO:0007669"/>
    <property type="project" value="InterPro"/>
</dbReference>
<feature type="domain" description="U3 small nucleolar RNA-associated protein 13 C-terminal" evidence="7">
    <location>
        <begin position="797"/>
        <end position="950"/>
    </location>
</feature>
<evidence type="ECO:0000256" key="5">
    <source>
        <dbReference type="PROSITE-ProRule" id="PRU00221"/>
    </source>
</evidence>
<feature type="repeat" description="WD" evidence="5">
    <location>
        <begin position="492"/>
        <end position="533"/>
    </location>
</feature>
<dbReference type="PROSITE" id="PS50082">
    <property type="entry name" value="WD_REPEATS_2"/>
    <property type="match status" value="5"/>
</dbReference>
<feature type="repeat" description="WD" evidence="5">
    <location>
        <begin position="638"/>
        <end position="679"/>
    </location>
</feature>
<dbReference type="InterPro" id="IPR019775">
    <property type="entry name" value="WD40_repeat_CS"/>
</dbReference>
<dbReference type="GO" id="GO:0034511">
    <property type="term" value="F:U3 snoRNA binding"/>
    <property type="evidence" value="ECO:0007669"/>
    <property type="project" value="TreeGrafter"/>
</dbReference>
<dbReference type="InterPro" id="IPR013934">
    <property type="entry name" value="Utp13_C"/>
</dbReference>
<dbReference type="GO" id="GO:0000472">
    <property type="term" value="P:endonucleolytic cleavage to generate mature 5'-end of SSU-rRNA from (SSU-rRNA, 5.8S rRNA, LSU-rRNA)"/>
    <property type="evidence" value="ECO:0007669"/>
    <property type="project" value="TreeGrafter"/>
</dbReference>
<dbReference type="Pfam" id="PF08625">
    <property type="entry name" value="Utp13"/>
    <property type="match status" value="1"/>
</dbReference>
<dbReference type="Pfam" id="PF00400">
    <property type="entry name" value="WD40"/>
    <property type="match status" value="6"/>
</dbReference>
<evidence type="ECO:0000256" key="6">
    <source>
        <dbReference type="SAM" id="MobiDB-lite"/>
    </source>
</evidence>
<dbReference type="GO" id="GO:0030686">
    <property type="term" value="C:90S preribosome"/>
    <property type="evidence" value="ECO:0007669"/>
    <property type="project" value="TreeGrafter"/>
</dbReference>
<dbReference type="PRINTS" id="PR00320">
    <property type="entry name" value="GPROTEINBRPT"/>
</dbReference>